<keyword evidence="14" id="KW-0862">Zinc</keyword>
<feature type="domain" description="UmuC" evidence="23">
    <location>
        <begin position="98"/>
        <end position="412"/>
    </location>
</feature>
<dbReference type="InterPro" id="IPR024728">
    <property type="entry name" value="PolY_HhH_motif"/>
</dbReference>
<feature type="compositionally biased region" description="Basic and acidic residues" evidence="22">
    <location>
        <begin position="245"/>
        <end position="254"/>
    </location>
</feature>
<protein>
    <recommendedName>
        <fullName evidence="5">DNA polymerase kappa</fullName>
        <ecNumber evidence="4">2.7.7.7</ecNumber>
    </recommendedName>
</protein>
<evidence type="ECO:0000256" key="17">
    <source>
        <dbReference type="ARBA" id="ARBA00023125"/>
    </source>
</evidence>
<evidence type="ECO:0000256" key="1">
    <source>
        <dbReference type="ARBA" id="ARBA00001946"/>
    </source>
</evidence>
<evidence type="ECO:0000256" key="21">
    <source>
        <dbReference type="SAM" id="Coils"/>
    </source>
</evidence>
<dbReference type="FunFam" id="1.10.150.810:FF:000001">
    <property type="entry name" value="DNA polymerase kappa"/>
    <property type="match status" value="1"/>
</dbReference>
<evidence type="ECO:0000259" key="23">
    <source>
        <dbReference type="PROSITE" id="PS50173"/>
    </source>
</evidence>
<dbReference type="AlphaFoldDB" id="A0A8C4PWY9"/>
<dbReference type="InterPro" id="IPR043128">
    <property type="entry name" value="Rev_trsase/Diguanyl_cyclase"/>
</dbReference>
<evidence type="ECO:0000256" key="3">
    <source>
        <dbReference type="ARBA" id="ARBA00010945"/>
    </source>
</evidence>
<evidence type="ECO:0000256" key="4">
    <source>
        <dbReference type="ARBA" id="ARBA00012417"/>
    </source>
</evidence>
<keyword evidence="12" id="KW-0227">DNA damage</keyword>
<dbReference type="PANTHER" id="PTHR11076:SF33">
    <property type="entry name" value="DNA POLYMERASE KAPPA"/>
    <property type="match status" value="1"/>
</dbReference>
<dbReference type="GO" id="GO:0042276">
    <property type="term" value="P:error-prone translesion synthesis"/>
    <property type="evidence" value="ECO:0007669"/>
    <property type="project" value="TreeGrafter"/>
</dbReference>
<evidence type="ECO:0000256" key="14">
    <source>
        <dbReference type="ARBA" id="ARBA00022833"/>
    </source>
</evidence>
<keyword evidence="17" id="KW-0238">DNA-binding</keyword>
<evidence type="ECO:0000313" key="25">
    <source>
        <dbReference type="Proteomes" id="UP000694388"/>
    </source>
</evidence>
<evidence type="ECO:0000256" key="15">
    <source>
        <dbReference type="ARBA" id="ARBA00022842"/>
    </source>
</evidence>
<dbReference type="Pfam" id="PF11799">
    <property type="entry name" value="IMS_C"/>
    <property type="match status" value="1"/>
</dbReference>
<keyword evidence="18" id="KW-0234">DNA repair</keyword>
<evidence type="ECO:0000256" key="5">
    <source>
        <dbReference type="ARBA" id="ARBA00016178"/>
    </source>
</evidence>
<dbReference type="Ensembl" id="ENSEBUT00000002913.1">
    <property type="protein sequence ID" value="ENSEBUP00000002557.1"/>
    <property type="gene ID" value="ENSEBUG00000001965.1"/>
</dbReference>
<dbReference type="InterPro" id="IPR017961">
    <property type="entry name" value="DNA_pol_Y-fam_little_finger"/>
</dbReference>
<dbReference type="FunFam" id="1.10.150.810:FF:000003">
    <property type="entry name" value="DNA polymerase kappa subunit"/>
    <property type="match status" value="1"/>
</dbReference>
<dbReference type="GO" id="GO:0003684">
    <property type="term" value="F:damaged DNA binding"/>
    <property type="evidence" value="ECO:0007669"/>
    <property type="project" value="InterPro"/>
</dbReference>
<comment type="catalytic activity">
    <reaction evidence="20">
        <text>DNA(n) + a 2'-deoxyribonucleoside 5'-triphosphate = DNA(n+1) + diphosphate</text>
        <dbReference type="Rhea" id="RHEA:22508"/>
        <dbReference type="Rhea" id="RHEA-COMP:17339"/>
        <dbReference type="Rhea" id="RHEA-COMP:17340"/>
        <dbReference type="ChEBI" id="CHEBI:33019"/>
        <dbReference type="ChEBI" id="CHEBI:61560"/>
        <dbReference type="ChEBI" id="CHEBI:173112"/>
        <dbReference type="EC" id="2.7.7.7"/>
    </reaction>
</comment>
<dbReference type="Gene3D" id="3.30.160.60">
    <property type="entry name" value="Classic Zinc Finger"/>
    <property type="match status" value="1"/>
</dbReference>
<dbReference type="GO" id="GO:0006281">
    <property type="term" value="P:DNA repair"/>
    <property type="evidence" value="ECO:0007669"/>
    <property type="project" value="UniProtKB-KW"/>
</dbReference>
<keyword evidence="25" id="KW-1185">Reference proteome</keyword>
<dbReference type="GO" id="GO:0005634">
    <property type="term" value="C:nucleus"/>
    <property type="evidence" value="ECO:0007669"/>
    <property type="project" value="UniProtKB-SubCell"/>
</dbReference>
<keyword evidence="21" id="KW-0175">Coiled coil</keyword>
<feature type="region of interest" description="Disordered" evidence="22">
    <location>
        <begin position="245"/>
        <end position="265"/>
    </location>
</feature>
<dbReference type="Pfam" id="PF11798">
    <property type="entry name" value="IMS_HHH"/>
    <property type="match status" value="1"/>
</dbReference>
<comment type="subcellular location">
    <subcellularLocation>
        <location evidence="2">Nucleus</location>
    </subcellularLocation>
</comment>
<evidence type="ECO:0000256" key="8">
    <source>
        <dbReference type="ARBA" id="ARBA00022679"/>
    </source>
</evidence>
<dbReference type="SUPFAM" id="SSF100879">
    <property type="entry name" value="Lesion bypass DNA polymerase (Y-family), little finger domain"/>
    <property type="match status" value="1"/>
</dbReference>
<dbReference type="FunFam" id="3.30.1490.100:FF:000005">
    <property type="entry name" value="DNA polymerase kappa"/>
    <property type="match status" value="1"/>
</dbReference>
<dbReference type="PROSITE" id="PS50173">
    <property type="entry name" value="UMUC"/>
    <property type="match status" value="1"/>
</dbReference>
<dbReference type="EC" id="2.7.7.7" evidence="4"/>
<evidence type="ECO:0000256" key="19">
    <source>
        <dbReference type="ARBA" id="ARBA00023242"/>
    </source>
</evidence>
<dbReference type="GO" id="GO:0008270">
    <property type="term" value="F:zinc ion binding"/>
    <property type="evidence" value="ECO:0007669"/>
    <property type="project" value="UniProtKB-KW"/>
</dbReference>
<keyword evidence="6" id="KW-0515">Mutator protein</keyword>
<name>A0A8C4PWY9_EPTBU</name>
<evidence type="ECO:0000313" key="24">
    <source>
        <dbReference type="Ensembl" id="ENSEBUP00000002557.1"/>
    </source>
</evidence>
<evidence type="ECO:0000256" key="6">
    <source>
        <dbReference type="ARBA" id="ARBA00022457"/>
    </source>
</evidence>
<accession>A0A8C4PWY9</accession>
<dbReference type="InterPro" id="IPR036775">
    <property type="entry name" value="DNA_pol_Y-fam_lit_finger_sf"/>
</dbReference>
<comment type="cofactor">
    <cofactor evidence="1">
        <name>Mg(2+)</name>
        <dbReference type="ChEBI" id="CHEBI:18420"/>
    </cofactor>
</comment>
<dbReference type="GO" id="GO:0006260">
    <property type="term" value="P:DNA replication"/>
    <property type="evidence" value="ECO:0007669"/>
    <property type="project" value="UniProtKB-KW"/>
</dbReference>
<keyword evidence="19" id="KW-0539">Nucleus</keyword>
<keyword evidence="11" id="KW-0479">Metal-binding</keyword>
<organism evidence="24 25">
    <name type="scientific">Eptatretus burgeri</name>
    <name type="common">Inshore hagfish</name>
    <dbReference type="NCBI Taxonomy" id="7764"/>
    <lineage>
        <taxon>Eukaryota</taxon>
        <taxon>Metazoa</taxon>
        <taxon>Chordata</taxon>
        <taxon>Craniata</taxon>
        <taxon>Vertebrata</taxon>
        <taxon>Cyclostomata</taxon>
        <taxon>Myxini</taxon>
        <taxon>Myxiniformes</taxon>
        <taxon>Myxinidae</taxon>
        <taxon>Eptatretinae</taxon>
        <taxon>Eptatretus</taxon>
    </lineage>
</organism>
<keyword evidence="9" id="KW-0548">Nucleotidyltransferase</keyword>
<dbReference type="Gene3D" id="3.30.70.270">
    <property type="match status" value="1"/>
</dbReference>
<feature type="coiled-coil region" evidence="21">
    <location>
        <begin position="42"/>
        <end position="94"/>
    </location>
</feature>
<evidence type="ECO:0000256" key="7">
    <source>
        <dbReference type="ARBA" id="ARBA00022634"/>
    </source>
</evidence>
<dbReference type="FunFam" id="3.40.1170.60:FF:000002">
    <property type="entry name" value="Polymerase (DNA directed) kappa"/>
    <property type="match status" value="1"/>
</dbReference>
<keyword evidence="16" id="KW-0239">DNA-directed DNA polymerase</keyword>
<evidence type="ECO:0000256" key="10">
    <source>
        <dbReference type="ARBA" id="ARBA00022705"/>
    </source>
</evidence>
<keyword evidence="10" id="KW-0235">DNA replication</keyword>
<dbReference type="Gene3D" id="1.10.150.810">
    <property type="match status" value="2"/>
</dbReference>
<dbReference type="GO" id="GO:0003887">
    <property type="term" value="F:DNA-directed DNA polymerase activity"/>
    <property type="evidence" value="ECO:0007669"/>
    <property type="project" value="UniProtKB-KW"/>
</dbReference>
<dbReference type="HAMAP" id="MF_01113">
    <property type="entry name" value="DNApol_IV"/>
    <property type="match status" value="1"/>
</dbReference>
<comment type="similarity">
    <text evidence="3">Belongs to the DNA polymerase type-Y family.</text>
</comment>
<evidence type="ECO:0000256" key="18">
    <source>
        <dbReference type="ARBA" id="ARBA00023204"/>
    </source>
</evidence>
<dbReference type="Gene3D" id="3.40.1170.60">
    <property type="match status" value="1"/>
</dbReference>
<dbReference type="CDD" id="cd03586">
    <property type="entry name" value="PolY_Pol_IV_kappa"/>
    <property type="match status" value="1"/>
</dbReference>
<dbReference type="PANTHER" id="PTHR11076">
    <property type="entry name" value="DNA REPAIR POLYMERASE UMUC / TRANSFERASE FAMILY MEMBER"/>
    <property type="match status" value="1"/>
</dbReference>
<dbReference type="SUPFAM" id="SSF56672">
    <property type="entry name" value="DNA/RNA polymerases"/>
    <property type="match status" value="1"/>
</dbReference>
<dbReference type="Gene3D" id="3.30.1490.100">
    <property type="entry name" value="DNA polymerase, Y-family, little finger domain"/>
    <property type="match status" value="1"/>
</dbReference>
<evidence type="ECO:0000256" key="20">
    <source>
        <dbReference type="ARBA" id="ARBA00049244"/>
    </source>
</evidence>
<evidence type="ECO:0000256" key="2">
    <source>
        <dbReference type="ARBA" id="ARBA00004123"/>
    </source>
</evidence>
<dbReference type="FunFam" id="1.10.150.20:FF:000039">
    <property type="entry name" value="Polymerase (DNA directed) kappa"/>
    <property type="match status" value="1"/>
</dbReference>
<keyword evidence="15" id="KW-0460">Magnesium</keyword>
<proteinExistence type="inferred from homology"/>
<dbReference type="GeneTree" id="ENSGT00940000156667"/>
<reference evidence="24" key="2">
    <citation type="submission" date="2025-09" db="UniProtKB">
        <authorList>
            <consortium name="Ensembl"/>
        </authorList>
    </citation>
    <scope>IDENTIFICATION</scope>
</reference>
<dbReference type="SMART" id="SM00734">
    <property type="entry name" value="ZnF_Rad18"/>
    <property type="match status" value="2"/>
</dbReference>
<dbReference type="InterPro" id="IPR001126">
    <property type="entry name" value="UmuC"/>
</dbReference>
<sequence>METTEGTSGFLSRMALNDNKAGMEGLDKEKINKIILDASKGSRFYENELKKEEQVNQRIKKMLLQKEQLTKQDVERAQKQMDEMAADLERSRDLNRTIVHVDMDAFFAAVETRDRPEFTHRPMGVGSLSMLSTSNYVARRFGVRAAMPGFIAKRLCPELTILPLNFKKYEAVSKEVCEILAEYDPRFVRMSLDEAYLDITQHLKDRETWPKDRRTFASGSFLSRGCEKGTESAHLKVVEVKLEQEREGEMHDDTEPVQNYMKQPMPTAKGNVEESCMESNSEHITNEHESQVSLNCSPELFDDLPTQEESSCAELGHDSPLTLDCFSDPHQKAATASVTFGLSAHEVAKEIRFRIEQKTRLTASAGIAPNMLLAKVCSDRKKPNGQFDLLPNKAAIHQFMKELPIRKVSGIGKVTEKLLKALGITTCQDLFEQRAILAMLFSETSTRHFLAISLGIGATRLERNSERKSMSTERTFSEIRKPEELYSLCQKLCHDLAREVQEESLQGRTITLKIKNINFEVKTRAVSLPSAVSSEELLFAAARDLLKIEIESVHPQPLRLRLMGVRLSSFVDRMDQKKQQKSIDVFLNIGNKEECCSFLQQETRVPCPQRAGQTPLSFFQRVEAARKNEAAQHDVFTSTCTGQVPDGSLQSSTVQAKNNRGETKESGLVCPVCFQKQNCKGLYNFNMHIDHCLGLIYSEDVHSKHLSSPACYSGLINSVCCSNQSGNQNHILPSGKDLSTLEAHQEEGCCTFASQGNSTNKEVSESDTCCHSCQQTVSLCSCAGDESAGLLPDTIVSPESLADPTACEVPSMTCPVCHCSQLWVDLQAFNTHLDVCLNQGIISKLTSHECTDMCSPGVSGTSTKAGEKTSLRRNKLVEKPPMKKAKYSPSKNTIDKFFNAQV</sequence>
<evidence type="ECO:0000256" key="22">
    <source>
        <dbReference type="SAM" id="MobiDB-lite"/>
    </source>
</evidence>
<dbReference type="InterPro" id="IPR006642">
    <property type="entry name" value="Rad18_UBZ4"/>
</dbReference>
<keyword evidence="8" id="KW-0808">Transferase</keyword>
<evidence type="ECO:0000256" key="13">
    <source>
        <dbReference type="ARBA" id="ARBA00022771"/>
    </source>
</evidence>
<keyword evidence="7" id="KW-0237">DNA synthesis</keyword>
<reference evidence="24" key="1">
    <citation type="submission" date="2025-08" db="UniProtKB">
        <authorList>
            <consortium name="Ensembl"/>
        </authorList>
    </citation>
    <scope>IDENTIFICATION</scope>
</reference>
<dbReference type="Pfam" id="PF00817">
    <property type="entry name" value="IMS"/>
    <property type="match status" value="1"/>
</dbReference>
<dbReference type="InterPro" id="IPR022880">
    <property type="entry name" value="DNApol_IV"/>
</dbReference>
<keyword evidence="13" id="KW-0863">Zinc-finger</keyword>
<evidence type="ECO:0000256" key="12">
    <source>
        <dbReference type="ARBA" id="ARBA00022763"/>
    </source>
</evidence>
<dbReference type="InterPro" id="IPR050116">
    <property type="entry name" value="DNA_polymerase-Y"/>
</dbReference>
<evidence type="ECO:0000256" key="11">
    <source>
        <dbReference type="ARBA" id="ARBA00022723"/>
    </source>
</evidence>
<evidence type="ECO:0000256" key="16">
    <source>
        <dbReference type="ARBA" id="ARBA00022932"/>
    </source>
</evidence>
<evidence type="ECO:0000256" key="9">
    <source>
        <dbReference type="ARBA" id="ARBA00022695"/>
    </source>
</evidence>
<dbReference type="InterPro" id="IPR043502">
    <property type="entry name" value="DNA/RNA_pol_sf"/>
</dbReference>
<dbReference type="Proteomes" id="UP000694388">
    <property type="component" value="Unplaced"/>
</dbReference>